<evidence type="ECO:0000313" key="8">
    <source>
        <dbReference type="EMBL" id="EJX01249.1"/>
    </source>
</evidence>
<name>J9G328_9ZZZZ</name>
<feature type="domain" description="SAM-dependent MTase RsmB/NOP-type" evidence="7">
    <location>
        <begin position="1"/>
        <end position="294"/>
    </location>
</feature>
<keyword evidence="4" id="KW-0949">S-adenosyl-L-methionine</keyword>
<reference evidence="8" key="1">
    <citation type="journal article" date="2012" name="PLoS ONE">
        <title>Gene sets for utilization of primary and secondary nutrition supplies in the distal gut of endangered iberian lynx.</title>
        <authorList>
            <person name="Alcaide M."/>
            <person name="Messina E."/>
            <person name="Richter M."/>
            <person name="Bargiela R."/>
            <person name="Peplies J."/>
            <person name="Huws S.A."/>
            <person name="Newbold C.J."/>
            <person name="Golyshin P.N."/>
            <person name="Simon M.A."/>
            <person name="Lopez G."/>
            <person name="Yakimov M.M."/>
            <person name="Ferrer M."/>
        </authorList>
    </citation>
    <scope>NUCLEOTIDE SEQUENCE</scope>
</reference>
<dbReference type="AlphaFoldDB" id="J9G328"/>
<evidence type="ECO:0000256" key="5">
    <source>
        <dbReference type="ARBA" id="ARBA00022884"/>
    </source>
</evidence>
<dbReference type="PANTHER" id="PTHR22807">
    <property type="entry name" value="NOP2 YEAST -RELATED NOL1/NOP2/FMU SUN DOMAIN-CONTAINING"/>
    <property type="match status" value="1"/>
</dbReference>
<keyword evidence="2 8" id="KW-0489">Methyltransferase</keyword>
<dbReference type="CDD" id="cd02440">
    <property type="entry name" value="AdoMet_MTases"/>
    <property type="match status" value="1"/>
</dbReference>
<dbReference type="InterPro" id="IPR049560">
    <property type="entry name" value="MeTrfase_RsmB-F_NOP2_cat"/>
</dbReference>
<keyword evidence="3" id="KW-0808">Transferase</keyword>
<accession>J9G328</accession>
<dbReference type="InterPro" id="IPR001678">
    <property type="entry name" value="MeTrfase_RsmB-F_NOP2_dom"/>
</dbReference>
<dbReference type="PROSITE" id="PS51686">
    <property type="entry name" value="SAM_MT_RSMB_NOP"/>
    <property type="match status" value="1"/>
</dbReference>
<dbReference type="Pfam" id="PF01189">
    <property type="entry name" value="Methyltr_RsmB-F"/>
    <property type="match status" value="1"/>
</dbReference>
<dbReference type="GO" id="GO:0008173">
    <property type="term" value="F:RNA methyltransferase activity"/>
    <property type="evidence" value="ECO:0007669"/>
    <property type="project" value="InterPro"/>
</dbReference>
<dbReference type="Gene3D" id="3.40.50.150">
    <property type="entry name" value="Vaccinia Virus protein VP39"/>
    <property type="match status" value="1"/>
</dbReference>
<organism evidence="8">
    <name type="scientific">gut metagenome</name>
    <dbReference type="NCBI Taxonomy" id="749906"/>
    <lineage>
        <taxon>unclassified sequences</taxon>
        <taxon>metagenomes</taxon>
        <taxon>organismal metagenomes</taxon>
    </lineage>
</organism>
<dbReference type="Gene3D" id="2.30.130.60">
    <property type="match status" value="1"/>
</dbReference>
<dbReference type="PRINTS" id="PR02008">
    <property type="entry name" value="RCMTFAMILY"/>
</dbReference>
<dbReference type="Pfam" id="PF13636">
    <property type="entry name" value="Methyltranf_PUA"/>
    <property type="match status" value="1"/>
</dbReference>
<dbReference type="PANTHER" id="PTHR22807:SF30">
    <property type="entry name" value="28S RRNA (CYTOSINE(4447)-C(5))-METHYLTRANSFERASE-RELATED"/>
    <property type="match status" value="1"/>
</dbReference>
<keyword evidence="5" id="KW-0694">RNA-binding</keyword>
<dbReference type="InterPro" id="IPR031341">
    <property type="entry name" value="Methyltr_RsmF_N"/>
</dbReference>
<evidence type="ECO:0000256" key="3">
    <source>
        <dbReference type="ARBA" id="ARBA00022679"/>
    </source>
</evidence>
<dbReference type="InterPro" id="IPR027391">
    <property type="entry name" value="Nol1_Nop2_Fmu_2"/>
</dbReference>
<keyword evidence="1" id="KW-0963">Cytoplasm</keyword>
<dbReference type="Gene3D" id="3.30.70.1170">
    <property type="entry name" value="Sun protein, domain 3"/>
    <property type="match status" value="1"/>
</dbReference>
<dbReference type="InterPro" id="IPR023267">
    <property type="entry name" value="RCMT"/>
</dbReference>
<dbReference type="InterPro" id="IPR029063">
    <property type="entry name" value="SAM-dependent_MTases_sf"/>
</dbReference>
<sequence length="454" mass="50780">MLPPAFHTRLSTLLGNTEAAALIQALTESEPATSIRLNPTKPSTCFAETKPVPWCEQGRYLAERPHFTYDPLLHAGCYYVQEAASMFVEQAWKVISQTIEPHRVLDLCAAPGGKSTLWRSLLPDNCLLVANEPIRQRAQILAENLCKWGHPDVVVTSAFPAEFAPLHEFFDIIGADVPCSGEGMFRKDEGAVEEWSPEAVAHCVERQWTILTDIWDTLKPGGYLVYSTCTFNREENENQVERICRELGAEPVALSVDSDWQITSDATGRNLPVYRFFPHRTQGEGLFLAVVRKTGEPTSSPSRKRKERGKKEASVSGGAQLAAWLKEADAYKLWQADESHIVALRKTLADDMKQVCQTVRALTAGITMAEEKGRKLIPQHALALSLSRNETAFPCVELTLEQALAYLRREVLVLPAETPRGYVLACYENHPLGFLNNLGARANNLYPQEWRIRH</sequence>
<dbReference type="SUPFAM" id="SSF53335">
    <property type="entry name" value="S-adenosyl-L-methionine-dependent methyltransferases"/>
    <property type="match status" value="1"/>
</dbReference>
<evidence type="ECO:0000259" key="7">
    <source>
        <dbReference type="PROSITE" id="PS51686"/>
    </source>
</evidence>
<feature type="region of interest" description="Disordered" evidence="6">
    <location>
        <begin position="294"/>
        <end position="314"/>
    </location>
</feature>
<protein>
    <submittedName>
        <fullName evidence="8">tRNA and rRNA cytosine-C5-methylase</fullName>
    </submittedName>
</protein>
<evidence type="ECO:0000256" key="2">
    <source>
        <dbReference type="ARBA" id="ARBA00022603"/>
    </source>
</evidence>
<dbReference type="EMBL" id="AMCI01003031">
    <property type="protein sequence ID" value="EJX01249.1"/>
    <property type="molecule type" value="Genomic_DNA"/>
</dbReference>
<gene>
    <name evidence="8" type="ORF">EVA_10641</name>
</gene>
<dbReference type="Pfam" id="PF17125">
    <property type="entry name" value="Methyltr_RsmF_N"/>
    <property type="match status" value="1"/>
</dbReference>
<comment type="caution">
    <text evidence="8">The sequence shown here is derived from an EMBL/GenBank/DDBJ whole genome shotgun (WGS) entry which is preliminary data.</text>
</comment>
<evidence type="ECO:0000256" key="4">
    <source>
        <dbReference type="ARBA" id="ARBA00022691"/>
    </source>
</evidence>
<evidence type="ECO:0000256" key="1">
    <source>
        <dbReference type="ARBA" id="ARBA00022490"/>
    </source>
</evidence>
<proteinExistence type="predicted"/>
<dbReference type="GO" id="GO:0001510">
    <property type="term" value="P:RNA methylation"/>
    <property type="evidence" value="ECO:0007669"/>
    <property type="project" value="InterPro"/>
</dbReference>
<dbReference type="GO" id="GO:0003723">
    <property type="term" value="F:RNA binding"/>
    <property type="evidence" value="ECO:0007669"/>
    <property type="project" value="UniProtKB-KW"/>
</dbReference>
<evidence type="ECO:0000256" key="6">
    <source>
        <dbReference type="SAM" id="MobiDB-lite"/>
    </source>
</evidence>